<name>A0A9P3EUW4_9EURO</name>
<dbReference type="AlphaFoldDB" id="A0A9P3EUW4"/>
<keyword evidence="3" id="KW-1185">Reference proteome</keyword>
<reference evidence="2 3" key="1">
    <citation type="submission" date="2018-10" db="EMBL/GenBank/DDBJ databases">
        <title>Pan-genome distribution and transcriptional activeness of fungal secondary metabolism genes in Aspergillus section Fumigati.</title>
        <authorList>
            <person name="Takahashi H."/>
            <person name="Umemura M."/>
            <person name="Ninomiya A."/>
            <person name="Kusuya Y."/>
            <person name="Urayama S."/>
            <person name="Shimizu M."/>
            <person name="Watanabe A."/>
            <person name="Kamei K."/>
            <person name="Yaguchi T."/>
            <person name="Hagiwara D."/>
        </authorList>
    </citation>
    <scope>NUCLEOTIDE SEQUENCE [LARGE SCALE GENOMIC DNA]</scope>
    <source>
        <strain evidence="2 3">IFM 55266</strain>
    </source>
</reference>
<evidence type="ECO:0000256" key="1">
    <source>
        <dbReference type="SAM" id="MobiDB-lite"/>
    </source>
</evidence>
<feature type="compositionally biased region" description="Polar residues" evidence="1">
    <location>
        <begin position="242"/>
        <end position="265"/>
    </location>
</feature>
<dbReference type="RefSeq" id="XP_043157783.1">
    <property type="nucleotide sequence ID" value="XM_043301848.1"/>
</dbReference>
<proteinExistence type="predicted"/>
<dbReference type="EMBL" id="BHVY01000004">
    <property type="protein sequence ID" value="GIJ87037.1"/>
    <property type="molecule type" value="Genomic_DNA"/>
</dbReference>
<dbReference type="GeneID" id="67004550"/>
<sequence length="279" mass="32617">MPDWRFDLTNRVRTILGRPVLIEEQLTELPDPRYSERQVLTLARYTDTNEPIMLKIRYELRPESFGIRDPEYLQVMRQWAQEHYLEEVKLVEDVEEIGHGPAYLAHATQRAGEMFPYPDGTVNFIVMTRVPGENVARIFRTLSKEQLESIRRQLAFILEHMQQRWFVLSVQSPHFLRYDRANDKLYIIDYSYMTFTDPNDPDSLPITVDDMYVLAFDIWRGPEFEPRTQGGPSRTDRGFDSNAPSLRSGNTPGSGSPSKQPQQRTGQDRNQENRPPLPR</sequence>
<dbReference type="Proteomes" id="UP001043456">
    <property type="component" value="Unassembled WGS sequence"/>
</dbReference>
<evidence type="ECO:0000313" key="2">
    <source>
        <dbReference type="EMBL" id="GIJ87037.1"/>
    </source>
</evidence>
<organism evidence="2 3">
    <name type="scientific">Aspergillus pseudoviridinutans</name>
    <dbReference type="NCBI Taxonomy" id="1517512"/>
    <lineage>
        <taxon>Eukaryota</taxon>
        <taxon>Fungi</taxon>
        <taxon>Dikarya</taxon>
        <taxon>Ascomycota</taxon>
        <taxon>Pezizomycotina</taxon>
        <taxon>Eurotiomycetes</taxon>
        <taxon>Eurotiomycetidae</taxon>
        <taxon>Eurotiales</taxon>
        <taxon>Aspergillaceae</taxon>
        <taxon>Aspergillus</taxon>
        <taxon>Aspergillus subgen. Fumigati</taxon>
    </lineage>
</organism>
<protein>
    <submittedName>
        <fullName evidence="2">Uncharacterized protein</fullName>
    </submittedName>
</protein>
<gene>
    <name evidence="2" type="ORF">Asppvi_005939</name>
</gene>
<comment type="caution">
    <text evidence="2">The sequence shown here is derived from an EMBL/GenBank/DDBJ whole genome shotgun (WGS) entry which is preliminary data.</text>
</comment>
<dbReference type="OrthoDB" id="4389629at2759"/>
<evidence type="ECO:0000313" key="3">
    <source>
        <dbReference type="Proteomes" id="UP001043456"/>
    </source>
</evidence>
<feature type="region of interest" description="Disordered" evidence="1">
    <location>
        <begin position="224"/>
        <end position="279"/>
    </location>
</feature>
<accession>A0A9P3EUW4</accession>